<dbReference type="AlphaFoldDB" id="A0AB34HMY3"/>
<evidence type="ECO:0000313" key="3">
    <source>
        <dbReference type="Proteomes" id="UP001159641"/>
    </source>
</evidence>
<comment type="caution">
    <text evidence="2">The sequence shown here is derived from an EMBL/GenBank/DDBJ whole genome shotgun (WGS) entry which is preliminary data.</text>
</comment>
<reference evidence="2 3" key="1">
    <citation type="submission" date="2022-11" db="EMBL/GenBank/DDBJ databases">
        <title>Whole genome sequence of Eschrichtius robustus ER-17-0199.</title>
        <authorList>
            <person name="Bruniche-Olsen A."/>
            <person name="Black A.N."/>
            <person name="Fields C.J."/>
            <person name="Walden K."/>
            <person name="Dewoody J.A."/>
        </authorList>
    </citation>
    <scope>NUCLEOTIDE SEQUENCE [LARGE SCALE GENOMIC DNA]</scope>
    <source>
        <strain evidence="2">ER-17-0199</strain>
        <tissue evidence="2">Blubber</tissue>
    </source>
</reference>
<feature type="compositionally biased region" description="Gly residues" evidence="1">
    <location>
        <begin position="74"/>
        <end position="90"/>
    </location>
</feature>
<dbReference type="Proteomes" id="UP001159641">
    <property type="component" value="Unassembled WGS sequence"/>
</dbReference>
<evidence type="ECO:0000313" key="2">
    <source>
        <dbReference type="EMBL" id="KAJ8792909.1"/>
    </source>
</evidence>
<protein>
    <submittedName>
        <fullName evidence="2">Uncharacterized protein</fullName>
    </submittedName>
</protein>
<feature type="compositionally biased region" description="Gly residues" evidence="1">
    <location>
        <begin position="52"/>
        <end position="66"/>
    </location>
</feature>
<dbReference type="EMBL" id="JAIQCJ010001063">
    <property type="protein sequence ID" value="KAJ8792909.1"/>
    <property type="molecule type" value="Genomic_DNA"/>
</dbReference>
<proteinExistence type="predicted"/>
<feature type="region of interest" description="Disordered" evidence="1">
    <location>
        <begin position="1"/>
        <end position="154"/>
    </location>
</feature>
<name>A0AB34HMY3_ESCRO</name>
<sequence length="216" mass="21413">MRCVSAGWAPGSLSRRGEAPRAASSPLPLRTGPSAQGGSRRSSELLFPDGRAPGGRGGGARRGAGGHVVSQPGAGRGAGGHVGSPSGAGRGRARYLARGRPWGATAAAQAPAASPAAARAVSGCRPRPSAAAAERGETLGQSQPGEPGRHGALPDVVVVRKAEINPRAGRVIQTPRFAVFRAGEGRAVGSEGGACEEELGPGPADFSAAARLPSPF</sequence>
<accession>A0AB34HMY3</accession>
<gene>
    <name evidence="2" type="ORF">J1605_019468</name>
</gene>
<organism evidence="2 3">
    <name type="scientific">Eschrichtius robustus</name>
    <name type="common">California gray whale</name>
    <name type="synonym">Eschrichtius gibbosus</name>
    <dbReference type="NCBI Taxonomy" id="9764"/>
    <lineage>
        <taxon>Eukaryota</taxon>
        <taxon>Metazoa</taxon>
        <taxon>Chordata</taxon>
        <taxon>Craniata</taxon>
        <taxon>Vertebrata</taxon>
        <taxon>Euteleostomi</taxon>
        <taxon>Mammalia</taxon>
        <taxon>Eutheria</taxon>
        <taxon>Laurasiatheria</taxon>
        <taxon>Artiodactyla</taxon>
        <taxon>Whippomorpha</taxon>
        <taxon>Cetacea</taxon>
        <taxon>Mysticeti</taxon>
        <taxon>Eschrichtiidae</taxon>
        <taxon>Eschrichtius</taxon>
    </lineage>
</organism>
<feature type="region of interest" description="Disordered" evidence="1">
    <location>
        <begin position="188"/>
        <end position="216"/>
    </location>
</feature>
<keyword evidence="3" id="KW-1185">Reference proteome</keyword>
<feature type="compositionally biased region" description="Low complexity" evidence="1">
    <location>
        <begin position="98"/>
        <end position="120"/>
    </location>
</feature>
<evidence type="ECO:0000256" key="1">
    <source>
        <dbReference type="SAM" id="MobiDB-lite"/>
    </source>
</evidence>